<feature type="domain" description="Cobalamin biosynthesis precorrin-8X methylmutase CobH/CbiC" evidence="5">
    <location>
        <begin position="27"/>
        <end position="221"/>
    </location>
</feature>
<evidence type="ECO:0000313" key="6">
    <source>
        <dbReference type="EMBL" id="EOR72574.1"/>
    </source>
</evidence>
<comment type="similarity">
    <text evidence="2">Belongs to the CobH/CbiC family.</text>
</comment>
<dbReference type="GO" id="GO:0009236">
    <property type="term" value="P:cobalamin biosynthetic process"/>
    <property type="evidence" value="ECO:0007669"/>
    <property type="project" value="UniProtKB-KW"/>
</dbReference>
<dbReference type="PANTHER" id="PTHR43588">
    <property type="entry name" value="COBALT-PRECORRIN-8 METHYLMUTASE"/>
    <property type="match status" value="1"/>
</dbReference>
<comment type="caution">
    <text evidence="6">The sequence shown here is derived from an EMBL/GenBank/DDBJ whole genome shotgun (WGS) entry which is preliminary data.</text>
</comment>
<dbReference type="AlphaFoldDB" id="A0A9P2WRY9"/>
<dbReference type="EMBL" id="AOSG01000008">
    <property type="protein sequence ID" value="EOR72574.1"/>
    <property type="molecule type" value="Genomic_DNA"/>
</dbReference>
<gene>
    <name evidence="6" type="ORF">TM51_01920</name>
</gene>
<dbReference type="Gene3D" id="3.40.50.10230">
    <property type="entry name" value="Cobalamin biosynthesis CobH/CbiC, precorrin-8X methylmutase"/>
    <property type="match status" value="1"/>
</dbReference>
<dbReference type="Proteomes" id="UP000014184">
    <property type="component" value="Unassembled WGS sequence"/>
</dbReference>
<evidence type="ECO:0000256" key="3">
    <source>
        <dbReference type="ARBA" id="ARBA00022573"/>
    </source>
</evidence>
<keyword evidence="3" id="KW-0169">Cobalamin biosynthesis</keyword>
<dbReference type="NCBIfam" id="NF006136">
    <property type="entry name" value="PRK08285.1"/>
    <property type="match status" value="1"/>
</dbReference>
<evidence type="ECO:0000313" key="7">
    <source>
        <dbReference type="Proteomes" id="UP000014184"/>
    </source>
</evidence>
<keyword evidence="7" id="KW-1185">Reference proteome</keyword>
<sequence>MTPHSDRPTPLSPPPRRYTYETDSATIYAHSFATIRAEADLSGLPTDAEKIAVRMIHACGQTDLARDLVIHPNLVPAARDALRGGAPILTDARMVASGVTRSRLPADNEVLCLLNDPRVPQLATAWGTTRSAAAVSLWTDRLAGAVIAIGNAPTALFHLLELIDSGAPRPAAIIGVPVGFIGAAESKEALMSHPAGIPYLVVRGRRGGSALAASAVNALAQEEE</sequence>
<protein>
    <submittedName>
        <fullName evidence="6">Precorrin-8X methylmutase</fullName>
    </submittedName>
</protein>
<evidence type="ECO:0000256" key="2">
    <source>
        <dbReference type="ARBA" id="ARBA00009774"/>
    </source>
</evidence>
<dbReference type="InterPro" id="IPR003722">
    <property type="entry name" value="Cbl_synth_CobH/CbiC"/>
</dbReference>
<dbReference type="InterPro" id="IPR036588">
    <property type="entry name" value="CobH/CbiC_sf"/>
</dbReference>
<accession>A0A9P2WRY9</accession>
<evidence type="ECO:0000259" key="5">
    <source>
        <dbReference type="Pfam" id="PF02570"/>
    </source>
</evidence>
<keyword evidence="4" id="KW-0413">Isomerase</keyword>
<dbReference type="GO" id="GO:0016993">
    <property type="term" value="F:precorrin-8X methylmutase activity"/>
    <property type="evidence" value="ECO:0007669"/>
    <property type="project" value="InterPro"/>
</dbReference>
<dbReference type="Pfam" id="PF02570">
    <property type="entry name" value="CbiC"/>
    <property type="match status" value="1"/>
</dbReference>
<dbReference type="RefSeq" id="WP_011290764.1">
    <property type="nucleotide sequence ID" value="NZ_AOSG01000008.1"/>
</dbReference>
<name>A0A9P2WRY9_THEFU</name>
<proteinExistence type="inferred from homology"/>
<organism evidence="6 7">
    <name type="scientific">Thermobifida fusca TM51</name>
    <dbReference type="NCBI Taxonomy" id="1169414"/>
    <lineage>
        <taxon>Bacteria</taxon>
        <taxon>Bacillati</taxon>
        <taxon>Actinomycetota</taxon>
        <taxon>Actinomycetes</taxon>
        <taxon>Streptosporangiales</taxon>
        <taxon>Nocardiopsidaceae</taxon>
        <taxon>Thermobifida</taxon>
    </lineage>
</organism>
<evidence type="ECO:0000256" key="1">
    <source>
        <dbReference type="ARBA" id="ARBA00004953"/>
    </source>
</evidence>
<evidence type="ECO:0000256" key="4">
    <source>
        <dbReference type="ARBA" id="ARBA00023235"/>
    </source>
</evidence>
<reference evidence="6 7" key="1">
    <citation type="journal article" date="2013" name="Genome Announc.">
        <title>Draft Genome Sequence of the Lignocellulose Decomposer Thermobifida fusca Strain TM51.</title>
        <authorList>
            <person name="Toth A."/>
            <person name="Barna T."/>
            <person name="Nagy I."/>
            <person name="Horvath B."/>
            <person name="Nagy I."/>
            <person name="Tancsics A."/>
            <person name="Kriszt B."/>
            <person name="Baka E."/>
            <person name="Fekete C."/>
            <person name="Kukolya J."/>
        </authorList>
    </citation>
    <scope>NUCLEOTIDE SEQUENCE [LARGE SCALE GENOMIC DNA]</scope>
    <source>
        <strain evidence="6 7">TM51</strain>
    </source>
</reference>
<comment type="pathway">
    <text evidence="1">Cofactor biosynthesis; adenosylcobalamin biosynthesis.</text>
</comment>
<dbReference type="SUPFAM" id="SSF63965">
    <property type="entry name" value="Precorrin-8X methylmutase CbiC/CobH"/>
    <property type="match status" value="1"/>
</dbReference>
<dbReference type="PANTHER" id="PTHR43588:SF1">
    <property type="entry name" value="COBALT-PRECORRIN-8 METHYLMUTASE"/>
    <property type="match status" value="1"/>
</dbReference>